<dbReference type="Gene3D" id="3.30.830.10">
    <property type="entry name" value="Metalloenzyme, LuxS/M16 peptidase-like"/>
    <property type="match status" value="1"/>
</dbReference>
<protein>
    <submittedName>
        <fullName evidence="2">LuxS/MPP-like metallohydrolase</fullName>
    </submittedName>
</protein>
<dbReference type="GO" id="GO:0046872">
    <property type="term" value="F:metal ion binding"/>
    <property type="evidence" value="ECO:0007669"/>
    <property type="project" value="InterPro"/>
</dbReference>
<keyword evidence="2" id="KW-0378">Hydrolase</keyword>
<comment type="caution">
    <text evidence="2">The sequence shown here is derived from an EMBL/GenBank/DDBJ whole genome shotgun (WGS) entry which is preliminary data.</text>
</comment>
<dbReference type="Pfam" id="PF05193">
    <property type="entry name" value="Peptidase_M16_C"/>
    <property type="match status" value="1"/>
</dbReference>
<accession>A0A1Y1XK65</accession>
<evidence type="ECO:0000313" key="2">
    <source>
        <dbReference type="EMBL" id="ORX86149.1"/>
    </source>
</evidence>
<dbReference type="InterPro" id="IPR050361">
    <property type="entry name" value="MPP/UQCRC_Complex"/>
</dbReference>
<dbReference type="OrthoDB" id="6369905at2759"/>
<dbReference type="InParanoid" id="A0A1Y1XK65"/>
<reference evidence="2 3" key="1">
    <citation type="submission" date="2016-07" db="EMBL/GenBank/DDBJ databases">
        <title>Pervasive Adenine N6-methylation of Active Genes in Fungi.</title>
        <authorList>
            <consortium name="DOE Joint Genome Institute"/>
            <person name="Mondo S.J."/>
            <person name="Dannebaum R.O."/>
            <person name="Kuo R.C."/>
            <person name="Labutti K."/>
            <person name="Haridas S."/>
            <person name="Kuo A."/>
            <person name="Salamov A."/>
            <person name="Ahrendt S.R."/>
            <person name="Lipzen A."/>
            <person name="Sullivan W."/>
            <person name="Andreopoulos W.B."/>
            <person name="Clum A."/>
            <person name="Lindquist E."/>
            <person name="Daum C."/>
            <person name="Ramamoorthy G.K."/>
            <person name="Gryganskyi A."/>
            <person name="Culley D."/>
            <person name="Magnuson J.K."/>
            <person name="James T.Y."/>
            <person name="O'Malley M.A."/>
            <person name="Stajich J.E."/>
            <person name="Spatafora J.W."/>
            <person name="Visel A."/>
            <person name="Grigoriev I.V."/>
        </authorList>
    </citation>
    <scope>NUCLEOTIDE SEQUENCE [LARGE SCALE GENOMIC DNA]</scope>
    <source>
        <strain evidence="2 3">CBS 931.73</strain>
    </source>
</reference>
<dbReference type="InterPro" id="IPR011249">
    <property type="entry name" value="Metalloenz_LuxS/M16"/>
</dbReference>
<organism evidence="2 3">
    <name type="scientific">Basidiobolus meristosporus CBS 931.73</name>
    <dbReference type="NCBI Taxonomy" id="1314790"/>
    <lineage>
        <taxon>Eukaryota</taxon>
        <taxon>Fungi</taxon>
        <taxon>Fungi incertae sedis</taxon>
        <taxon>Zoopagomycota</taxon>
        <taxon>Entomophthoromycotina</taxon>
        <taxon>Basidiobolomycetes</taxon>
        <taxon>Basidiobolales</taxon>
        <taxon>Basidiobolaceae</taxon>
        <taxon>Basidiobolus</taxon>
    </lineage>
</organism>
<evidence type="ECO:0000259" key="1">
    <source>
        <dbReference type="Pfam" id="PF05193"/>
    </source>
</evidence>
<dbReference type="STRING" id="1314790.A0A1Y1XK65"/>
<dbReference type="PANTHER" id="PTHR11851:SF209">
    <property type="entry name" value="CYTOCHROME B-C1 COMPLEX SUBUNIT 2, MITOCHONDRIAL"/>
    <property type="match status" value="1"/>
</dbReference>
<dbReference type="SUPFAM" id="SSF63411">
    <property type="entry name" value="LuxS/MPP-like metallohydrolase"/>
    <property type="match status" value="1"/>
</dbReference>
<feature type="non-terminal residue" evidence="2">
    <location>
        <position position="1"/>
    </location>
</feature>
<keyword evidence="3" id="KW-1185">Reference proteome</keyword>
<dbReference type="Proteomes" id="UP000193498">
    <property type="component" value="Unassembled WGS sequence"/>
</dbReference>
<proteinExistence type="predicted"/>
<dbReference type="AlphaFoldDB" id="A0A1Y1XK65"/>
<dbReference type="GO" id="GO:0016787">
    <property type="term" value="F:hydrolase activity"/>
    <property type="evidence" value="ECO:0007669"/>
    <property type="project" value="UniProtKB-KW"/>
</dbReference>
<sequence length="134" mass="14195">ASVATFNTGYSDAGLFGVYVQGPSAKVSDLTKVAVEQLKKAAENISEEEFQRAVAQAKYATISLFETRLGRAEVFGNRLLASGKALASVDLLQQLEKVTVKDVQNAASSVLKSKASSAAYGNIYALPYADSLNL</sequence>
<evidence type="ECO:0000313" key="3">
    <source>
        <dbReference type="Proteomes" id="UP000193498"/>
    </source>
</evidence>
<dbReference type="EMBL" id="MCFE01000577">
    <property type="protein sequence ID" value="ORX86149.1"/>
    <property type="molecule type" value="Genomic_DNA"/>
</dbReference>
<gene>
    <name evidence="2" type="ORF">K493DRAFT_83804</name>
</gene>
<dbReference type="GO" id="GO:0005739">
    <property type="term" value="C:mitochondrion"/>
    <property type="evidence" value="ECO:0007669"/>
    <property type="project" value="TreeGrafter"/>
</dbReference>
<name>A0A1Y1XK65_9FUNG</name>
<dbReference type="InterPro" id="IPR007863">
    <property type="entry name" value="Peptidase_M16_C"/>
</dbReference>
<dbReference type="PANTHER" id="PTHR11851">
    <property type="entry name" value="METALLOPROTEASE"/>
    <property type="match status" value="1"/>
</dbReference>
<feature type="domain" description="Peptidase M16 C-terminal" evidence="1">
    <location>
        <begin position="2"/>
        <end position="56"/>
    </location>
</feature>